<sequence length="255" mass="27909">MATYKKRGYKPETKAEQQEFEEQESTTAEVFSSLDEGASRSEEWVSKNQNFILGAIGVIAISVLGYLAYDQFVEKPKEASAANEMYYPQQYFDQALVATTAKDSLFTLALEGAEGKYGFLDIIEEYNGTKAANLANYSAGMAYLNMNNYQEAITYLEDFSSDDAVLGALAKGGLGDAFMQLGQASDALGYYEAAVKHSGNEYTAPKFLYKAGITALEMGDKDKALGFFQKIKDEFPKSENANSIDAFIGMAKSGE</sequence>
<keyword evidence="2" id="KW-0812">Transmembrane</keyword>
<name>A0A1M6TJB5_9FLAO</name>
<dbReference type="Gene3D" id="1.25.40.10">
    <property type="entry name" value="Tetratricopeptide repeat domain"/>
    <property type="match status" value="1"/>
</dbReference>
<dbReference type="STRING" id="228958.SAMN04488007_3248"/>
<keyword evidence="2" id="KW-1133">Transmembrane helix</keyword>
<evidence type="ECO:0000256" key="1">
    <source>
        <dbReference type="SAM" id="MobiDB-lite"/>
    </source>
</evidence>
<evidence type="ECO:0000256" key="2">
    <source>
        <dbReference type="SAM" id="Phobius"/>
    </source>
</evidence>
<organism evidence="3 4">
    <name type="scientific">Maribacter aquivivus</name>
    <dbReference type="NCBI Taxonomy" id="228958"/>
    <lineage>
        <taxon>Bacteria</taxon>
        <taxon>Pseudomonadati</taxon>
        <taxon>Bacteroidota</taxon>
        <taxon>Flavobacteriia</taxon>
        <taxon>Flavobacteriales</taxon>
        <taxon>Flavobacteriaceae</taxon>
        <taxon>Maribacter</taxon>
    </lineage>
</organism>
<protein>
    <submittedName>
        <fullName evidence="3">Tetratricopeptide repeat-containing protein</fullName>
    </submittedName>
</protein>
<dbReference type="Pfam" id="PF13432">
    <property type="entry name" value="TPR_16"/>
    <property type="match status" value="1"/>
</dbReference>
<accession>A0A1M6TJB5</accession>
<gene>
    <name evidence="3" type="ORF">SAMN04488007_3248</name>
</gene>
<dbReference type="SUPFAM" id="SSF48452">
    <property type="entry name" value="TPR-like"/>
    <property type="match status" value="1"/>
</dbReference>
<proteinExistence type="predicted"/>
<dbReference type="InterPro" id="IPR011990">
    <property type="entry name" value="TPR-like_helical_dom_sf"/>
</dbReference>
<dbReference type="SMART" id="SM00028">
    <property type="entry name" value="TPR"/>
    <property type="match status" value="2"/>
</dbReference>
<feature type="region of interest" description="Disordered" evidence="1">
    <location>
        <begin position="1"/>
        <end position="32"/>
    </location>
</feature>
<evidence type="ECO:0000313" key="3">
    <source>
        <dbReference type="EMBL" id="SHK56989.1"/>
    </source>
</evidence>
<keyword evidence="2" id="KW-0472">Membrane</keyword>
<dbReference type="EMBL" id="FQZX01000003">
    <property type="protein sequence ID" value="SHK56989.1"/>
    <property type="molecule type" value="Genomic_DNA"/>
</dbReference>
<keyword evidence="4" id="KW-1185">Reference proteome</keyword>
<dbReference type="OrthoDB" id="9808622at2"/>
<feature type="transmembrane region" description="Helical" evidence="2">
    <location>
        <begin position="50"/>
        <end position="69"/>
    </location>
</feature>
<dbReference type="Proteomes" id="UP000184314">
    <property type="component" value="Unassembled WGS sequence"/>
</dbReference>
<dbReference type="InterPro" id="IPR019734">
    <property type="entry name" value="TPR_rpt"/>
</dbReference>
<dbReference type="AlphaFoldDB" id="A0A1M6TJB5"/>
<dbReference type="Pfam" id="PF13174">
    <property type="entry name" value="TPR_6"/>
    <property type="match status" value="1"/>
</dbReference>
<evidence type="ECO:0000313" key="4">
    <source>
        <dbReference type="Proteomes" id="UP000184314"/>
    </source>
</evidence>
<dbReference type="RefSeq" id="WP_073246142.1">
    <property type="nucleotide sequence ID" value="NZ_CANLFZ010000006.1"/>
</dbReference>
<reference evidence="4" key="1">
    <citation type="submission" date="2016-11" db="EMBL/GenBank/DDBJ databases">
        <authorList>
            <person name="Varghese N."/>
            <person name="Submissions S."/>
        </authorList>
    </citation>
    <scope>NUCLEOTIDE SEQUENCE [LARGE SCALE GENOMIC DNA]</scope>
    <source>
        <strain evidence="4">DSM 16478</strain>
    </source>
</reference>